<proteinExistence type="predicted"/>
<evidence type="ECO:0000313" key="1">
    <source>
        <dbReference type="Proteomes" id="UP000887578"/>
    </source>
</evidence>
<dbReference type="WBParaSite" id="PDA_v2.g30449.t1">
    <property type="protein sequence ID" value="PDA_v2.g30449.t1"/>
    <property type="gene ID" value="PDA_v2.g30449"/>
</dbReference>
<accession>A0A914QL56</accession>
<dbReference type="AlphaFoldDB" id="A0A914QL56"/>
<evidence type="ECO:0000313" key="2">
    <source>
        <dbReference type="WBParaSite" id="PDA_v2.g30449.t1"/>
    </source>
</evidence>
<reference evidence="2" key="1">
    <citation type="submission" date="2022-11" db="UniProtKB">
        <authorList>
            <consortium name="WormBaseParasite"/>
        </authorList>
    </citation>
    <scope>IDENTIFICATION</scope>
</reference>
<dbReference type="Proteomes" id="UP000887578">
    <property type="component" value="Unplaced"/>
</dbReference>
<protein>
    <submittedName>
        <fullName evidence="2">Uncharacterized protein</fullName>
    </submittedName>
</protein>
<sequence>MYKCEVSKLIIPYQNLTLKEFEFLICSGKVTYLNMRGATIVDENGKKLPHVRIQMALHKYHCKLDIGSLF</sequence>
<organism evidence="1 2">
    <name type="scientific">Panagrolaimus davidi</name>
    <dbReference type="NCBI Taxonomy" id="227884"/>
    <lineage>
        <taxon>Eukaryota</taxon>
        <taxon>Metazoa</taxon>
        <taxon>Ecdysozoa</taxon>
        <taxon>Nematoda</taxon>
        <taxon>Chromadorea</taxon>
        <taxon>Rhabditida</taxon>
        <taxon>Tylenchina</taxon>
        <taxon>Panagrolaimomorpha</taxon>
        <taxon>Panagrolaimoidea</taxon>
        <taxon>Panagrolaimidae</taxon>
        <taxon>Panagrolaimus</taxon>
    </lineage>
</organism>
<name>A0A914QL56_9BILA</name>
<keyword evidence="1" id="KW-1185">Reference proteome</keyword>